<evidence type="ECO:0000256" key="1">
    <source>
        <dbReference type="ARBA" id="ARBA00005709"/>
    </source>
</evidence>
<name>E4TXZ8_SULKY</name>
<feature type="region of interest" description="Disordered" evidence="4">
    <location>
        <begin position="1"/>
        <end position="20"/>
    </location>
</feature>
<sequence length="248" mass="26462">MKVNSLSNALPQMNTETSNRDKTLEKIATAVELKLEDSSSRTIADMMQNQISSLSQGLMNANDGIAMLQIADGALSSLSDQTQTLNDLSVRNNSAILNSADKQALNSQFQRTLSSMQNIVNTTSYNGNPLFNNNFSISIGEGTLSASIANVSPKGLSIDNQEGINQYAQTLASAQSDVGSATNNFISSTNVLLQQITDTAAAKSQIADTDMAKQVSEFQQSNNQISAGLLAMAHQTDTMRQSMARLLG</sequence>
<feature type="compositionally biased region" description="Polar residues" evidence="4">
    <location>
        <begin position="1"/>
        <end position="17"/>
    </location>
</feature>
<dbReference type="RefSeq" id="WP_013459108.1">
    <property type="nucleotide sequence ID" value="NC_014762.1"/>
</dbReference>
<keyword evidence="2 3" id="KW-0975">Bacterial flagellum</keyword>
<dbReference type="InterPro" id="IPR001492">
    <property type="entry name" value="Flagellin"/>
</dbReference>
<dbReference type="InterPro" id="IPR001029">
    <property type="entry name" value="Flagellin_N"/>
</dbReference>
<comment type="similarity">
    <text evidence="1 3">Belongs to the bacterial flagellin family.</text>
</comment>
<dbReference type="GO" id="GO:0009288">
    <property type="term" value="C:bacterial-type flagellum"/>
    <property type="evidence" value="ECO:0007669"/>
    <property type="project" value="UniProtKB-SubCell"/>
</dbReference>
<evidence type="ECO:0000259" key="5">
    <source>
        <dbReference type="Pfam" id="PF00669"/>
    </source>
</evidence>
<comment type="function">
    <text evidence="3">Flagellin is the subunit protein which polymerizes to form the filaments of bacterial flagella.</text>
</comment>
<keyword evidence="7" id="KW-0966">Cell projection</keyword>
<evidence type="ECO:0000313" key="8">
    <source>
        <dbReference type="Proteomes" id="UP000008721"/>
    </source>
</evidence>
<dbReference type="eggNOG" id="COG1344">
    <property type="taxonomic scope" value="Bacteria"/>
</dbReference>
<dbReference type="OrthoDB" id="5319985at2"/>
<dbReference type="SUPFAM" id="SSF64518">
    <property type="entry name" value="Phase 1 flagellin"/>
    <property type="match status" value="1"/>
</dbReference>
<evidence type="ECO:0000313" key="7">
    <source>
        <dbReference type="EMBL" id="ADR32911.1"/>
    </source>
</evidence>
<dbReference type="GO" id="GO:0005576">
    <property type="term" value="C:extracellular region"/>
    <property type="evidence" value="ECO:0007669"/>
    <property type="project" value="UniProtKB-SubCell"/>
</dbReference>
<feature type="domain" description="Flagellin N-terminal" evidence="5">
    <location>
        <begin position="7"/>
        <end position="134"/>
    </location>
</feature>
<keyword evidence="8" id="KW-1185">Reference proteome</keyword>
<evidence type="ECO:0000256" key="3">
    <source>
        <dbReference type="RuleBase" id="RU362073"/>
    </source>
</evidence>
<reference evidence="7 8" key="1">
    <citation type="journal article" date="2012" name="Stand. Genomic Sci.">
        <title>Complete genome sequence of the sulfur compounds oxidizing chemolithoautotroph Sulfuricurvum kujiense type strain (YK-1(T)).</title>
        <authorList>
            <person name="Han C."/>
            <person name="Kotsyurbenko O."/>
            <person name="Chertkov O."/>
            <person name="Held B."/>
            <person name="Lapidus A."/>
            <person name="Nolan M."/>
            <person name="Lucas S."/>
            <person name="Hammon N."/>
            <person name="Deshpande S."/>
            <person name="Cheng J.F."/>
            <person name="Tapia R."/>
            <person name="Goodwin L.A."/>
            <person name="Pitluck S."/>
            <person name="Liolios K."/>
            <person name="Pagani I."/>
            <person name="Ivanova N."/>
            <person name="Mavromatis K."/>
            <person name="Mikhailova N."/>
            <person name="Pati A."/>
            <person name="Chen A."/>
            <person name="Palaniappan K."/>
            <person name="Land M."/>
            <person name="Hauser L."/>
            <person name="Chang Y.J."/>
            <person name="Jeffries C.D."/>
            <person name="Brambilla E.M."/>
            <person name="Rohde M."/>
            <person name="Spring S."/>
            <person name="Sikorski J."/>
            <person name="Goker M."/>
            <person name="Woyke T."/>
            <person name="Bristow J."/>
            <person name="Eisen J.A."/>
            <person name="Markowitz V."/>
            <person name="Hugenholtz P."/>
            <person name="Kyrpides N.C."/>
            <person name="Klenk H.P."/>
            <person name="Detter J.C."/>
        </authorList>
    </citation>
    <scope>NUCLEOTIDE SEQUENCE [LARGE SCALE GENOMIC DNA]</scope>
    <source>
        <strain evidence="8">ATCC BAA-921 / DSM 16994 / JCM 11577 / YK-1</strain>
    </source>
</reference>
<feature type="domain" description="Flagellin C-terminal" evidence="6">
    <location>
        <begin position="164"/>
        <end position="247"/>
    </location>
</feature>
<comment type="subcellular location">
    <subcellularLocation>
        <location evidence="3">Secreted</location>
    </subcellularLocation>
    <subcellularLocation>
        <location evidence="3">Bacterial flagellum</location>
    </subcellularLocation>
</comment>
<dbReference type="KEGG" id="sku:Sulku_0244"/>
<proteinExistence type="inferred from homology"/>
<dbReference type="InterPro" id="IPR046358">
    <property type="entry name" value="Flagellin_C"/>
</dbReference>
<dbReference type="STRING" id="709032.Sulku_0244"/>
<evidence type="ECO:0000256" key="4">
    <source>
        <dbReference type="SAM" id="MobiDB-lite"/>
    </source>
</evidence>
<dbReference type="GO" id="GO:0005198">
    <property type="term" value="F:structural molecule activity"/>
    <property type="evidence" value="ECO:0007669"/>
    <property type="project" value="UniProtKB-UniRule"/>
</dbReference>
<dbReference type="PANTHER" id="PTHR42792">
    <property type="entry name" value="FLAGELLIN"/>
    <property type="match status" value="1"/>
</dbReference>
<keyword evidence="3" id="KW-0964">Secreted</keyword>
<protein>
    <recommendedName>
        <fullName evidence="3">Flagellin</fullName>
    </recommendedName>
</protein>
<dbReference type="Proteomes" id="UP000008721">
    <property type="component" value="Chromosome"/>
</dbReference>
<evidence type="ECO:0000259" key="6">
    <source>
        <dbReference type="Pfam" id="PF00700"/>
    </source>
</evidence>
<dbReference type="PRINTS" id="PR00207">
    <property type="entry name" value="FLAGELLIN"/>
</dbReference>
<organism evidence="7 8">
    <name type="scientific">Sulfuricurvum kujiense (strain ATCC BAA-921 / DSM 16994 / JCM 11577 / YK-1)</name>
    <dbReference type="NCBI Taxonomy" id="709032"/>
    <lineage>
        <taxon>Bacteria</taxon>
        <taxon>Pseudomonadati</taxon>
        <taxon>Campylobacterota</taxon>
        <taxon>Epsilonproteobacteria</taxon>
        <taxon>Campylobacterales</taxon>
        <taxon>Sulfurimonadaceae</taxon>
        <taxon>Sulfuricurvum</taxon>
    </lineage>
</organism>
<dbReference type="HOGENOM" id="CLU_097077_0_0_7"/>
<dbReference type="Pfam" id="PF00700">
    <property type="entry name" value="Flagellin_C"/>
    <property type="match status" value="1"/>
</dbReference>
<dbReference type="PANTHER" id="PTHR42792:SF2">
    <property type="entry name" value="FLAGELLIN"/>
    <property type="match status" value="1"/>
</dbReference>
<keyword evidence="7" id="KW-0282">Flagellum</keyword>
<dbReference type="AlphaFoldDB" id="E4TXZ8"/>
<dbReference type="Gene3D" id="1.20.1330.10">
    <property type="entry name" value="f41 fragment of flagellin, N-terminal domain"/>
    <property type="match status" value="1"/>
</dbReference>
<keyword evidence="7" id="KW-0969">Cilium</keyword>
<dbReference type="Pfam" id="PF00669">
    <property type="entry name" value="Flagellin_N"/>
    <property type="match status" value="1"/>
</dbReference>
<accession>E4TXZ8</accession>
<dbReference type="EMBL" id="CP002355">
    <property type="protein sequence ID" value="ADR32911.1"/>
    <property type="molecule type" value="Genomic_DNA"/>
</dbReference>
<gene>
    <name evidence="7" type="ordered locus">Sulku_0244</name>
</gene>
<evidence type="ECO:0000256" key="2">
    <source>
        <dbReference type="ARBA" id="ARBA00023143"/>
    </source>
</evidence>